<dbReference type="EMBL" id="EAAA01002283">
    <property type="status" value="NOT_ANNOTATED_CDS"/>
    <property type="molecule type" value="Genomic_DNA"/>
</dbReference>
<dbReference type="Proteomes" id="UP000008144">
    <property type="component" value="Chromosome 6"/>
</dbReference>
<keyword evidence="2" id="KW-1185">Reference proteome</keyword>
<dbReference type="AlphaFoldDB" id="H2XLT8"/>
<dbReference type="InParanoid" id="H2XLT8"/>
<sequence length="29" mass="3300">MICNVNHTSVLHVINKQDSQGTTGQRVYR</sequence>
<accession>H2XLT8</accession>
<organism evidence="1 2">
    <name type="scientific">Ciona intestinalis</name>
    <name type="common">Transparent sea squirt</name>
    <name type="synonym">Ascidia intestinalis</name>
    <dbReference type="NCBI Taxonomy" id="7719"/>
    <lineage>
        <taxon>Eukaryota</taxon>
        <taxon>Metazoa</taxon>
        <taxon>Chordata</taxon>
        <taxon>Tunicata</taxon>
        <taxon>Ascidiacea</taxon>
        <taxon>Phlebobranchia</taxon>
        <taxon>Cionidae</taxon>
        <taxon>Ciona</taxon>
    </lineage>
</organism>
<reference evidence="2" key="1">
    <citation type="journal article" date="2002" name="Science">
        <title>The draft genome of Ciona intestinalis: insights into chordate and vertebrate origins.</title>
        <authorList>
            <person name="Dehal P."/>
            <person name="Satou Y."/>
            <person name="Campbell R.K."/>
            <person name="Chapman J."/>
            <person name="Degnan B."/>
            <person name="De Tomaso A."/>
            <person name="Davidson B."/>
            <person name="Di Gregorio A."/>
            <person name="Gelpke M."/>
            <person name="Goodstein D.M."/>
            <person name="Harafuji N."/>
            <person name="Hastings K.E."/>
            <person name="Ho I."/>
            <person name="Hotta K."/>
            <person name="Huang W."/>
            <person name="Kawashima T."/>
            <person name="Lemaire P."/>
            <person name="Martinez D."/>
            <person name="Meinertzhagen I.A."/>
            <person name="Necula S."/>
            <person name="Nonaka M."/>
            <person name="Putnam N."/>
            <person name="Rash S."/>
            <person name="Saiga H."/>
            <person name="Satake M."/>
            <person name="Terry A."/>
            <person name="Yamada L."/>
            <person name="Wang H.G."/>
            <person name="Awazu S."/>
            <person name="Azumi K."/>
            <person name="Boore J."/>
            <person name="Branno M."/>
            <person name="Chin-Bow S."/>
            <person name="DeSantis R."/>
            <person name="Doyle S."/>
            <person name="Francino P."/>
            <person name="Keys D.N."/>
            <person name="Haga S."/>
            <person name="Hayashi H."/>
            <person name="Hino K."/>
            <person name="Imai K.S."/>
            <person name="Inaba K."/>
            <person name="Kano S."/>
            <person name="Kobayashi K."/>
            <person name="Kobayashi M."/>
            <person name="Lee B.I."/>
            <person name="Makabe K.W."/>
            <person name="Manohar C."/>
            <person name="Matassi G."/>
            <person name="Medina M."/>
            <person name="Mochizuki Y."/>
            <person name="Mount S."/>
            <person name="Morishita T."/>
            <person name="Miura S."/>
            <person name="Nakayama A."/>
            <person name="Nishizaka S."/>
            <person name="Nomoto H."/>
            <person name="Ohta F."/>
            <person name="Oishi K."/>
            <person name="Rigoutsos I."/>
            <person name="Sano M."/>
            <person name="Sasaki A."/>
            <person name="Sasakura Y."/>
            <person name="Shoguchi E."/>
            <person name="Shin-i T."/>
            <person name="Spagnuolo A."/>
            <person name="Stainier D."/>
            <person name="Suzuki M.M."/>
            <person name="Tassy O."/>
            <person name="Takatori N."/>
            <person name="Tokuoka M."/>
            <person name="Yagi K."/>
            <person name="Yoshizaki F."/>
            <person name="Wada S."/>
            <person name="Zhang C."/>
            <person name="Hyatt P.D."/>
            <person name="Larimer F."/>
            <person name="Detter C."/>
            <person name="Doggett N."/>
            <person name="Glavina T."/>
            <person name="Hawkins T."/>
            <person name="Richardson P."/>
            <person name="Lucas S."/>
            <person name="Kohara Y."/>
            <person name="Levine M."/>
            <person name="Satoh N."/>
            <person name="Rokhsar D.S."/>
        </authorList>
    </citation>
    <scope>NUCLEOTIDE SEQUENCE [LARGE SCALE GENOMIC DNA]</scope>
</reference>
<proteinExistence type="predicted"/>
<name>H2XLT8_CIOIN</name>
<reference evidence="1" key="3">
    <citation type="submission" date="2025-08" db="UniProtKB">
        <authorList>
            <consortium name="Ensembl"/>
        </authorList>
    </citation>
    <scope>IDENTIFICATION</scope>
</reference>
<evidence type="ECO:0000313" key="2">
    <source>
        <dbReference type="Proteomes" id="UP000008144"/>
    </source>
</evidence>
<reference evidence="1" key="2">
    <citation type="journal article" date="2008" name="Genome Biol.">
        <title>Improved genome assembly and evidence-based global gene model set for the chordate Ciona intestinalis: new insight into intron and operon populations.</title>
        <authorList>
            <person name="Satou Y."/>
            <person name="Mineta K."/>
            <person name="Ogasawara M."/>
            <person name="Sasakura Y."/>
            <person name="Shoguchi E."/>
            <person name="Ueno K."/>
            <person name="Yamada L."/>
            <person name="Matsumoto J."/>
            <person name="Wasserscheid J."/>
            <person name="Dewar K."/>
            <person name="Wiley G.B."/>
            <person name="Macmil S.L."/>
            <person name="Roe B.A."/>
            <person name="Zeller R.W."/>
            <person name="Hastings K.E."/>
            <person name="Lemaire P."/>
            <person name="Lindquist E."/>
            <person name="Endo T."/>
            <person name="Hotta K."/>
            <person name="Inaba K."/>
        </authorList>
    </citation>
    <scope>NUCLEOTIDE SEQUENCE [LARGE SCALE GENOMIC DNA]</scope>
    <source>
        <strain evidence="1">wild type</strain>
    </source>
</reference>
<evidence type="ECO:0000313" key="1">
    <source>
        <dbReference type="Ensembl" id="ENSCINP00000030620.1"/>
    </source>
</evidence>
<protein>
    <submittedName>
        <fullName evidence="1">Uncharacterized protein</fullName>
    </submittedName>
</protein>
<dbReference type="HOGENOM" id="CLU_3410570_0_0_1"/>
<dbReference type="Ensembl" id="ENSCINT00000033050.1">
    <property type="protein sequence ID" value="ENSCINP00000030620.1"/>
    <property type="gene ID" value="ENSCING00000021389.1"/>
</dbReference>
<reference evidence="1" key="4">
    <citation type="submission" date="2025-09" db="UniProtKB">
        <authorList>
            <consortium name="Ensembl"/>
        </authorList>
    </citation>
    <scope>IDENTIFICATION</scope>
</reference>